<dbReference type="PANTHER" id="PTHR30043">
    <property type="entry name" value="PHOSPHONATES TRANSPORT SYSTEM PERMEASE PROTEIN"/>
    <property type="match status" value="1"/>
</dbReference>
<feature type="transmembrane region" description="Helical" evidence="7">
    <location>
        <begin position="121"/>
        <end position="150"/>
    </location>
</feature>
<dbReference type="GO" id="GO:0015416">
    <property type="term" value="F:ABC-type phosphonate transporter activity"/>
    <property type="evidence" value="ECO:0007669"/>
    <property type="project" value="InterPro"/>
</dbReference>
<dbReference type="Pfam" id="PF00528">
    <property type="entry name" value="BPD_transp_1"/>
    <property type="match status" value="1"/>
</dbReference>
<feature type="transmembrane region" description="Helical" evidence="7">
    <location>
        <begin position="234"/>
        <end position="255"/>
    </location>
</feature>
<keyword evidence="6 7" id="KW-0472">Membrane</keyword>
<dbReference type="Proteomes" id="UP000027931">
    <property type="component" value="Unassembled WGS sequence"/>
</dbReference>
<dbReference type="PANTHER" id="PTHR30043:SF1">
    <property type="entry name" value="ABC TRANSPORT SYSTEM PERMEASE PROTEIN P69"/>
    <property type="match status" value="1"/>
</dbReference>
<dbReference type="STRING" id="1157490.EL26_21610"/>
<evidence type="ECO:0000256" key="4">
    <source>
        <dbReference type="ARBA" id="ARBA00022692"/>
    </source>
</evidence>
<evidence type="ECO:0000256" key="6">
    <source>
        <dbReference type="ARBA" id="ARBA00023136"/>
    </source>
</evidence>
<keyword evidence="2 7" id="KW-0813">Transport</keyword>
<dbReference type="PROSITE" id="PS50928">
    <property type="entry name" value="ABC_TM1"/>
    <property type="match status" value="1"/>
</dbReference>
<dbReference type="CDD" id="cd06261">
    <property type="entry name" value="TM_PBP2"/>
    <property type="match status" value="1"/>
</dbReference>
<evidence type="ECO:0000313" key="10">
    <source>
        <dbReference type="Proteomes" id="UP000027931"/>
    </source>
</evidence>
<comment type="subcellular location">
    <subcellularLocation>
        <location evidence="1 7">Cell membrane</location>
        <topology evidence="1 7">Multi-pass membrane protein</topology>
    </subcellularLocation>
</comment>
<feature type="transmembrane region" description="Helical" evidence="7">
    <location>
        <begin position="12"/>
        <end position="33"/>
    </location>
</feature>
<evidence type="ECO:0000256" key="2">
    <source>
        <dbReference type="ARBA" id="ARBA00022448"/>
    </source>
</evidence>
<dbReference type="InterPro" id="IPR000515">
    <property type="entry name" value="MetI-like"/>
</dbReference>
<evidence type="ECO:0000256" key="3">
    <source>
        <dbReference type="ARBA" id="ARBA00022475"/>
    </source>
</evidence>
<evidence type="ECO:0000256" key="7">
    <source>
        <dbReference type="RuleBase" id="RU363032"/>
    </source>
</evidence>
<dbReference type="AlphaFoldDB" id="A0A074LN57"/>
<dbReference type="Gene3D" id="1.10.3720.10">
    <property type="entry name" value="MetI-like"/>
    <property type="match status" value="1"/>
</dbReference>
<evidence type="ECO:0000313" key="9">
    <source>
        <dbReference type="EMBL" id="KEO81278.1"/>
    </source>
</evidence>
<proteinExistence type="inferred from homology"/>
<keyword evidence="10" id="KW-1185">Reference proteome</keyword>
<keyword evidence="3" id="KW-1003">Cell membrane</keyword>
<organism evidence="9 10">
    <name type="scientific">Tumebacillus flagellatus</name>
    <dbReference type="NCBI Taxonomy" id="1157490"/>
    <lineage>
        <taxon>Bacteria</taxon>
        <taxon>Bacillati</taxon>
        <taxon>Bacillota</taxon>
        <taxon>Bacilli</taxon>
        <taxon>Bacillales</taxon>
        <taxon>Alicyclobacillaceae</taxon>
        <taxon>Tumebacillus</taxon>
    </lineage>
</organism>
<gene>
    <name evidence="9" type="ORF">EL26_21610</name>
</gene>
<feature type="transmembrane region" description="Helical" evidence="7">
    <location>
        <begin position="76"/>
        <end position="100"/>
    </location>
</feature>
<feature type="domain" description="ABC transmembrane type-1" evidence="8">
    <location>
        <begin position="69"/>
        <end position="252"/>
    </location>
</feature>
<keyword evidence="4 7" id="KW-0812">Transmembrane</keyword>
<dbReference type="InterPro" id="IPR005769">
    <property type="entry name" value="PhnE/PtxC"/>
</dbReference>
<keyword evidence="5 7" id="KW-1133">Transmembrane helix</keyword>
<dbReference type="OrthoDB" id="8557224at2"/>
<feature type="transmembrane region" description="Helical" evidence="7">
    <location>
        <begin position="204"/>
        <end position="222"/>
    </location>
</feature>
<evidence type="ECO:0000259" key="8">
    <source>
        <dbReference type="PROSITE" id="PS50928"/>
    </source>
</evidence>
<dbReference type="eggNOG" id="COG3639">
    <property type="taxonomic scope" value="Bacteria"/>
</dbReference>
<protein>
    <recommendedName>
        <fullName evidence="8">ABC transmembrane type-1 domain-containing protein</fullName>
    </recommendedName>
</protein>
<dbReference type="NCBIfam" id="TIGR01097">
    <property type="entry name" value="PhnE"/>
    <property type="match status" value="1"/>
</dbReference>
<dbReference type="GO" id="GO:0005886">
    <property type="term" value="C:plasma membrane"/>
    <property type="evidence" value="ECO:0007669"/>
    <property type="project" value="UniProtKB-SubCell"/>
</dbReference>
<dbReference type="SUPFAM" id="SSF161098">
    <property type="entry name" value="MetI-like"/>
    <property type="match status" value="1"/>
</dbReference>
<name>A0A074LN57_9BACL</name>
<sequence length="260" mass="28198">MNQSKAIKPPSKLKYTLIFLVLAVLYVISYIGIKADFSELWTGLPNIGNMLSQLWPPDFAYFKSILKPMFETVKMAVLGTTIGALLSIPFTLLAARNVFLNRWVTGITRLILNFIRTIPDLLLASVFVAIAGLGPVAGIAALIFFSFGIITKMTYESVETIDPGPLESMTAVGANKLQFIGFAVVPQALPAFIAYVLYTFEVCVRASAILGLVGAGGIGMGLKTNLDLFNYTHVTSIILFTLIIVVIIDSVSAAIREKLL</sequence>
<reference evidence="9 10" key="1">
    <citation type="journal article" date="2013" name="Int. J. Syst. Evol. Microbiol.">
        <title>Tumebacillus flagellatus sp. nov., an alpha-amylase/pullulanase-producing bacterium isolated from cassava wastewater.</title>
        <authorList>
            <person name="Wang Q."/>
            <person name="Xie N."/>
            <person name="Qin Y."/>
            <person name="Shen N."/>
            <person name="Zhu J."/>
            <person name="Mi H."/>
            <person name="Huang R."/>
        </authorList>
    </citation>
    <scope>NUCLEOTIDE SEQUENCE [LARGE SCALE GENOMIC DNA]</scope>
    <source>
        <strain evidence="9 10">GST4</strain>
    </source>
</reference>
<evidence type="ECO:0000256" key="5">
    <source>
        <dbReference type="ARBA" id="ARBA00022989"/>
    </source>
</evidence>
<evidence type="ECO:0000256" key="1">
    <source>
        <dbReference type="ARBA" id="ARBA00004651"/>
    </source>
</evidence>
<accession>A0A074LN57</accession>
<feature type="transmembrane region" description="Helical" evidence="7">
    <location>
        <begin position="177"/>
        <end position="197"/>
    </location>
</feature>
<dbReference type="EMBL" id="JMIR01000041">
    <property type="protein sequence ID" value="KEO81278.1"/>
    <property type="molecule type" value="Genomic_DNA"/>
</dbReference>
<comment type="caution">
    <text evidence="9">The sequence shown here is derived from an EMBL/GenBank/DDBJ whole genome shotgun (WGS) entry which is preliminary data.</text>
</comment>
<dbReference type="RefSeq" id="WP_038093662.1">
    <property type="nucleotide sequence ID" value="NZ_JMIR01000041.1"/>
</dbReference>
<dbReference type="InterPro" id="IPR035906">
    <property type="entry name" value="MetI-like_sf"/>
</dbReference>
<comment type="similarity">
    <text evidence="7">Belongs to the binding-protein-dependent transport system permease family.</text>
</comment>